<reference evidence="2" key="1">
    <citation type="journal article" date="2015" name="Nature">
        <title>Complex archaea that bridge the gap between prokaryotes and eukaryotes.</title>
        <authorList>
            <person name="Spang A."/>
            <person name="Saw J.H."/>
            <person name="Jorgensen S.L."/>
            <person name="Zaremba-Niedzwiedzka K."/>
            <person name="Martijn J."/>
            <person name="Lind A.E."/>
            <person name="van Eijk R."/>
            <person name="Schleper C."/>
            <person name="Guy L."/>
            <person name="Ettema T.J."/>
        </authorList>
    </citation>
    <scope>NUCLEOTIDE SEQUENCE</scope>
</reference>
<dbReference type="EMBL" id="LAZR01003120">
    <property type="protein sequence ID" value="KKN21773.1"/>
    <property type="molecule type" value="Genomic_DNA"/>
</dbReference>
<keyword evidence="1" id="KW-0472">Membrane</keyword>
<protein>
    <submittedName>
        <fullName evidence="2">Uncharacterized protein</fullName>
    </submittedName>
</protein>
<gene>
    <name evidence="2" type="ORF">LCGC14_0921990</name>
</gene>
<keyword evidence="1" id="KW-1133">Transmembrane helix</keyword>
<sequence length="36" mass="3872">MSDALVLYLSTAMLLGGASYIALRVGRALDKLLYLV</sequence>
<evidence type="ECO:0000256" key="1">
    <source>
        <dbReference type="SAM" id="Phobius"/>
    </source>
</evidence>
<proteinExistence type="predicted"/>
<name>A0A0F9RX89_9ZZZZ</name>
<accession>A0A0F9RX89</accession>
<keyword evidence="1" id="KW-0812">Transmembrane</keyword>
<organism evidence="2">
    <name type="scientific">marine sediment metagenome</name>
    <dbReference type="NCBI Taxonomy" id="412755"/>
    <lineage>
        <taxon>unclassified sequences</taxon>
        <taxon>metagenomes</taxon>
        <taxon>ecological metagenomes</taxon>
    </lineage>
</organism>
<feature type="transmembrane region" description="Helical" evidence="1">
    <location>
        <begin position="6"/>
        <end position="23"/>
    </location>
</feature>
<dbReference type="AlphaFoldDB" id="A0A0F9RX89"/>
<evidence type="ECO:0000313" key="2">
    <source>
        <dbReference type="EMBL" id="KKN21773.1"/>
    </source>
</evidence>
<comment type="caution">
    <text evidence="2">The sequence shown here is derived from an EMBL/GenBank/DDBJ whole genome shotgun (WGS) entry which is preliminary data.</text>
</comment>